<proteinExistence type="predicted"/>
<reference evidence="8 9" key="1">
    <citation type="journal article" date="2019" name="Int. J. Syst. Evol. Microbiol.">
        <title>The Global Catalogue of Microorganisms (GCM) 10K type strain sequencing project: providing services to taxonomists for standard genome sequencing and annotation.</title>
        <authorList>
            <consortium name="The Broad Institute Genomics Platform"/>
            <consortium name="The Broad Institute Genome Sequencing Center for Infectious Disease"/>
            <person name="Wu L."/>
            <person name="Ma J."/>
        </authorList>
    </citation>
    <scope>NUCLEOTIDE SEQUENCE [LARGE SCALE GENOMIC DNA]</scope>
    <source>
        <strain evidence="8 9">JCM 10673</strain>
    </source>
</reference>
<feature type="transmembrane region" description="Helical" evidence="7">
    <location>
        <begin position="26"/>
        <end position="49"/>
    </location>
</feature>
<dbReference type="Proteomes" id="UP001501005">
    <property type="component" value="Unassembled WGS sequence"/>
</dbReference>
<evidence type="ECO:0000313" key="8">
    <source>
        <dbReference type="EMBL" id="GAA0918091.1"/>
    </source>
</evidence>
<protein>
    <recommendedName>
        <fullName evidence="10">MFS transporter</fullName>
    </recommendedName>
</protein>
<dbReference type="RefSeq" id="WP_344050778.1">
    <property type="nucleotide sequence ID" value="NZ_BAAAHG010000029.1"/>
</dbReference>
<evidence type="ECO:0000256" key="1">
    <source>
        <dbReference type="ARBA" id="ARBA00004141"/>
    </source>
</evidence>
<dbReference type="PANTHER" id="PTHR42718:SF39">
    <property type="entry name" value="ACTINORHODIN TRANSPORTER-RELATED"/>
    <property type="match status" value="1"/>
</dbReference>
<feature type="transmembrane region" description="Helical" evidence="7">
    <location>
        <begin position="108"/>
        <end position="129"/>
    </location>
</feature>
<comment type="caution">
    <text evidence="8">The sequence shown here is derived from an EMBL/GenBank/DDBJ whole genome shotgun (WGS) entry which is preliminary data.</text>
</comment>
<feature type="region of interest" description="Disordered" evidence="6">
    <location>
        <begin position="1"/>
        <end position="21"/>
    </location>
</feature>
<feature type="compositionally biased region" description="Basic and acidic residues" evidence="6">
    <location>
        <begin position="9"/>
        <end position="20"/>
    </location>
</feature>
<sequence length="171" mass="16977">MVRATSTETQREKTAEQEGRSRRRRAVLGVLGAAPFLDGLDADIVAVSLPGFRQALGIGFAAAQWAVAGYSLTTAVLLITGGRLGTLPSCDAGAGAGVIHTPPRFGSAAGIAAIGAVFFGALAGTTAAGDACADAMGAALWCVPGVFLLVAAMSRCPPRRGGAADGPVAPL</sequence>
<gene>
    <name evidence="8" type="ORF">GCM10009549_35420</name>
</gene>
<evidence type="ECO:0000256" key="3">
    <source>
        <dbReference type="ARBA" id="ARBA00022989"/>
    </source>
</evidence>
<evidence type="ECO:0000256" key="7">
    <source>
        <dbReference type="SAM" id="Phobius"/>
    </source>
</evidence>
<accession>A0ABN1NX03</accession>
<evidence type="ECO:0000256" key="4">
    <source>
        <dbReference type="ARBA" id="ARBA00023136"/>
    </source>
</evidence>
<dbReference type="PANTHER" id="PTHR42718">
    <property type="entry name" value="MAJOR FACILITATOR SUPERFAMILY MULTIDRUG TRANSPORTER MFSC"/>
    <property type="match status" value="1"/>
</dbReference>
<keyword evidence="3 7" id="KW-1133">Transmembrane helix</keyword>
<comment type="subcellular location">
    <subcellularLocation>
        <location evidence="1">Membrane</location>
        <topology evidence="1">Multi-pass membrane protein</topology>
    </subcellularLocation>
</comment>
<keyword evidence="4 7" id="KW-0472">Membrane</keyword>
<keyword evidence="9" id="KW-1185">Reference proteome</keyword>
<dbReference type="InterPro" id="IPR036259">
    <property type="entry name" value="MFS_trans_sf"/>
</dbReference>
<evidence type="ECO:0008006" key="10">
    <source>
        <dbReference type="Google" id="ProtNLM"/>
    </source>
</evidence>
<feature type="transmembrane region" description="Helical" evidence="7">
    <location>
        <begin position="55"/>
        <end position="79"/>
    </location>
</feature>
<evidence type="ECO:0000313" key="9">
    <source>
        <dbReference type="Proteomes" id="UP001501005"/>
    </source>
</evidence>
<keyword evidence="2 7" id="KW-0812">Transmembrane</keyword>
<evidence type="ECO:0000256" key="2">
    <source>
        <dbReference type="ARBA" id="ARBA00022692"/>
    </source>
</evidence>
<dbReference type="SUPFAM" id="SSF103473">
    <property type="entry name" value="MFS general substrate transporter"/>
    <property type="match status" value="1"/>
</dbReference>
<name>A0ABN1NX03_9ACTN</name>
<dbReference type="EMBL" id="BAAAHG010000029">
    <property type="protein sequence ID" value="GAA0918091.1"/>
    <property type="molecule type" value="Genomic_DNA"/>
</dbReference>
<organism evidence="8 9">
    <name type="scientific">Streptomyces thermoalcalitolerans</name>
    <dbReference type="NCBI Taxonomy" id="65605"/>
    <lineage>
        <taxon>Bacteria</taxon>
        <taxon>Bacillati</taxon>
        <taxon>Actinomycetota</taxon>
        <taxon>Actinomycetes</taxon>
        <taxon>Kitasatosporales</taxon>
        <taxon>Streptomycetaceae</taxon>
        <taxon>Streptomyces</taxon>
    </lineage>
</organism>
<evidence type="ECO:0000256" key="6">
    <source>
        <dbReference type="SAM" id="MobiDB-lite"/>
    </source>
</evidence>
<keyword evidence="5" id="KW-0046">Antibiotic resistance</keyword>
<feature type="transmembrane region" description="Helical" evidence="7">
    <location>
        <begin position="135"/>
        <end position="153"/>
    </location>
</feature>
<evidence type="ECO:0000256" key="5">
    <source>
        <dbReference type="ARBA" id="ARBA00023251"/>
    </source>
</evidence>